<evidence type="ECO:0000313" key="3">
    <source>
        <dbReference type="Proteomes" id="UP000275078"/>
    </source>
</evidence>
<dbReference type="Proteomes" id="UP000275078">
    <property type="component" value="Unassembled WGS sequence"/>
</dbReference>
<feature type="region of interest" description="Disordered" evidence="1">
    <location>
        <begin position="496"/>
        <end position="537"/>
    </location>
</feature>
<protein>
    <submittedName>
        <fullName evidence="2">Uncharacterized protein</fullName>
    </submittedName>
</protein>
<feature type="compositionally biased region" description="Basic residues" evidence="1">
    <location>
        <begin position="527"/>
        <end position="537"/>
    </location>
</feature>
<evidence type="ECO:0000313" key="2">
    <source>
        <dbReference type="EMBL" id="RPA80569.1"/>
    </source>
</evidence>
<organism evidence="2 3">
    <name type="scientific">Ascobolus immersus RN42</name>
    <dbReference type="NCBI Taxonomy" id="1160509"/>
    <lineage>
        <taxon>Eukaryota</taxon>
        <taxon>Fungi</taxon>
        <taxon>Dikarya</taxon>
        <taxon>Ascomycota</taxon>
        <taxon>Pezizomycotina</taxon>
        <taxon>Pezizomycetes</taxon>
        <taxon>Pezizales</taxon>
        <taxon>Ascobolaceae</taxon>
        <taxon>Ascobolus</taxon>
    </lineage>
</organism>
<feature type="region of interest" description="Disordered" evidence="1">
    <location>
        <begin position="397"/>
        <end position="419"/>
    </location>
</feature>
<sequence>MAAQQPQLRESFYNTKLIDLDVFHIGQMKRKDWFKDKYGMDVNKPIERQEEFKIFFIQHNFPHDVRVLLWSELYDPSTPLGGFRLSTSTGLDTFGLALGLHDPRELPTWALFHHKRPNLILSGSDRTHLRDIVEHLHEKIKFLRGWAWVPDMNSVTFSNATFKFVRVFLKLFTNARLSFQSDEGKDADSDSGSVPVPRACGITVEDWWAADRALVVCIEMKVFFDQAYVHFESLYEKDTDERRAVTRMLFSYTHLPEGAPKALALEVENCASFNGFLVGYGIKIAHWKDIPALSEFMKTFLLFEAHSCVSHRHALAAELPENEREQWAQHASRYRAATAAMKFAGKALYCHAFAHCQTLKKRIKSLLESDENNKPMELFDHEAIPYSTRWHEEIFGPDPGPTENDTTSGNNLQTPRESRLSHENYWKELYPPDGQWWNLLKPASEEALPEEVQPAEEVLPEEVQPAAGEVLPAAGEVLPAAGEVLPAAGEVVPAAGEVLPEEEKVDPEPEVARKPKKESKRKEKETKKRNKMLGKKD</sequence>
<keyword evidence="3" id="KW-1185">Reference proteome</keyword>
<dbReference type="AlphaFoldDB" id="A0A3N4I3I9"/>
<accession>A0A3N4I3I9</accession>
<dbReference type="EMBL" id="ML119687">
    <property type="protein sequence ID" value="RPA80569.1"/>
    <property type="molecule type" value="Genomic_DNA"/>
</dbReference>
<reference evidence="2 3" key="1">
    <citation type="journal article" date="2018" name="Nat. Ecol. Evol.">
        <title>Pezizomycetes genomes reveal the molecular basis of ectomycorrhizal truffle lifestyle.</title>
        <authorList>
            <person name="Murat C."/>
            <person name="Payen T."/>
            <person name="Noel B."/>
            <person name="Kuo A."/>
            <person name="Morin E."/>
            <person name="Chen J."/>
            <person name="Kohler A."/>
            <person name="Krizsan K."/>
            <person name="Balestrini R."/>
            <person name="Da Silva C."/>
            <person name="Montanini B."/>
            <person name="Hainaut M."/>
            <person name="Levati E."/>
            <person name="Barry K.W."/>
            <person name="Belfiori B."/>
            <person name="Cichocki N."/>
            <person name="Clum A."/>
            <person name="Dockter R.B."/>
            <person name="Fauchery L."/>
            <person name="Guy J."/>
            <person name="Iotti M."/>
            <person name="Le Tacon F."/>
            <person name="Lindquist E.A."/>
            <person name="Lipzen A."/>
            <person name="Malagnac F."/>
            <person name="Mello A."/>
            <person name="Molinier V."/>
            <person name="Miyauchi S."/>
            <person name="Poulain J."/>
            <person name="Riccioni C."/>
            <person name="Rubini A."/>
            <person name="Sitrit Y."/>
            <person name="Splivallo R."/>
            <person name="Traeger S."/>
            <person name="Wang M."/>
            <person name="Zifcakova L."/>
            <person name="Wipf D."/>
            <person name="Zambonelli A."/>
            <person name="Paolocci F."/>
            <person name="Nowrousian M."/>
            <person name="Ottonello S."/>
            <person name="Baldrian P."/>
            <person name="Spatafora J.W."/>
            <person name="Henrissat B."/>
            <person name="Nagy L.G."/>
            <person name="Aury J.M."/>
            <person name="Wincker P."/>
            <person name="Grigoriev I.V."/>
            <person name="Bonfante P."/>
            <person name="Martin F.M."/>
        </authorList>
    </citation>
    <scope>NUCLEOTIDE SEQUENCE [LARGE SCALE GENOMIC DNA]</scope>
    <source>
        <strain evidence="2 3">RN42</strain>
    </source>
</reference>
<feature type="compositionally biased region" description="Polar residues" evidence="1">
    <location>
        <begin position="403"/>
        <end position="415"/>
    </location>
</feature>
<evidence type="ECO:0000256" key="1">
    <source>
        <dbReference type="SAM" id="MobiDB-lite"/>
    </source>
</evidence>
<gene>
    <name evidence="2" type="ORF">BJ508DRAFT_327281</name>
</gene>
<name>A0A3N4I3I9_ASCIM</name>
<proteinExistence type="predicted"/>